<dbReference type="Proteomes" id="UP000005234">
    <property type="component" value="Chromosome"/>
</dbReference>
<evidence type="ECO:0000313" key="2">
    <source>
        <dbReference type="EMBL" id="AFC85922.1"/>
    </source>
</evidence>
<evidence type="ECO:0000313" key="3">
    <source>
        <dbReference type="Proteomes" id="UP000005234"/>
    </source>
</evidence>
<accession>H8L678</accession>
<feature type="domain" description="Dit-like phage tail protein N-terminal" evidence="1">
    <location>
        <begin position="32"/>
        <end position="156"/>
    </location>
</feature>
<dbReference type="KEGG" id="fau:Fraau_1502"/>
<organism evidence="2 3">
    <name type="scientific">Frateuria aurantia (strain ATCC 33424 / DSM 6220 / KCTC 2777 / LMG 1558 / NBRC 3245 / NCIMB 13370)</name>
    <name type="common">Acetobacter aurantius</name>
    <dbReference type="NCBI Taxonomy" id="767434"/>
    <lineage>
        <taxon>Bacteria</taxon>
        <taxon>Pseudomonadati</taxon>
        <taxon>Pseudomonadota</taxon>
        <taxon>Gammaproteobacteria</taxon>
        <taxon>Lysobacterales</taxon>
        <taxon>Rhodanobacteraceae</taxon>
        <taxon>Frateuria</taxon>
    </lineage>
</organism>
<gene>
    <name evidence="2" type="ordered locus">Fraau_1502</name>
</gene>
<dbReference type="HOGENOM" id="CLU_120394_0_0_6"/>
<dbReference type="STRING" id="767434.Fraau_1502"/>
<reference evidence="2" key="1">
    <citation type="submission" date="2012-02" db="EMBL/GenBank/DDBJ databases">
        <title>The complete genome of Frateuria aurantia DSM 6220.</title>
        <authorList>
            <consortium name="US DOE Joint Genome Institute (JGI-PGF)"/>
            <person name="Lucas S."/>
            <person name="Copeland A."/>
            <person name="Lapidus A."/>
            <person name="Glavina del Rio T."/>
            <person name="Dalin E."/>
            <person name="Tice H."/>
            <person name="Bruce D."/>
            <person name="Goodwin L."/>
            <person name="Pitluck S."/>
            <person name="Peters L."/>
            <person name="Ovchinnikova G."/>
            <person name="Teshima H."/>
            <person name="Kyrpides N."/>
            <person name="Mavromatis K."/>
            <person name="Ivanova N."/>
            <person name="Brettin T."/>
            <person name="Detter J.C."/>
            <person name="Han C."/>
            <person name="Larimer F."/>
            <person name="Land M."/>
            <person name="Hauser L."/>
            <person name="Markowitz V."/>
            <person name="Cheng J.-F."/>
            <person name="Hugenholtz P."/>
            <person name="Woyke T."/>
            <person name="Wu D."/>
            <person name="Brambilla E."/>
            <person name="Klenk H.-P."/>
            <person name="Eisen J.A."/>
        </authorList>
    </citation>
    <scope>NUCLEOTIDE SEQUENCE</scope>
    <source>
        <strain evidence="2">DSM 6220</strain>
    </source>
</reference>
<dbReference type="InterPro" id="IPR048494">
    <property type="entry name" value="Dit-like_N"/>
</dbReference>
<evidence type="ECO:0000259" key="1">
    <source>
        <dbReference type="Pfam" id="PF21821"/>
    </source>
</evidence>
<protein>
    <recommendedName>
        <fullName evidence="1">Dit-like phage tail protein N-terminal domain-containing protein</fullName>
    </recommendedName>
</protein>
<dbReference type="AlphaFoldDB" id="H8L678"/>
<dbReference type="Pfam" id="PF21821">
    <property type="entry name" value="Dit_like"/>
    <property type="match status" value="1"/>
</dbReference>
<dbReference type="EMBL" id="CP003350">
    <property type="protein sequence ID" value="AFC85922.1"/>
    <property type="molecule type" value="Genomic_DNA"/>
</dbReference>
<sequence length="206" mass="22002">MSILSTAAVLVGGTVADILITQKRRIGTIYPQVTISERMHDELAMTDNPVDSGEVVTDHSYKLPAELTMRCGWSESGSLFNDIDSLQIASTPNEAYQNLLSLQKSRLPFTVTTPRRQYSNMLIRSLDVTTDAATANVLMVEVVMREVIIVSTQQTTMAAAEDQASPQDTAATTNGGVKQATVVTDTSVLSKIGTGVESAFSAITGG</sequence>
<dbReference type="eggNOG" id="ENOG502ZB42">
    <property type="taxonomic scope" value="Bacteria"/>
</dbReference>
<keyword evidence="3" id="KW-1185">Reference proteome</keyword>
<proteinExistence type="predicted"/>
<name>H8L678_FRAAD</name>